<organism evidence="1 2">
    <name type="scientific">Mucilaginibacter ximonensis</name>
    <dbReference type="NCBI Taxonomy" id="538021"/>
    <lineage>
        <taxon>Bacteria</taxon>
        <taxon>Pseudomonadati</taxon>
        <taxon>Bacteroidota</taxon>
        <taxon>Sphingobacteriia</taxon>
        <taxon>Sphingobacteriales</taxon>
        <taxon>Sphingobacteriaceae</taxon>
        <taxon>Mucilaginibacter</taxon>
    </lineage>
</organism>
<reference evidence="2" key="1">
    <citation type="journal article" date="2019" name="Int. J. Syst. Evol. Microbiol.">
        <title>The Global Catalogue of Microorganisms (GCM) 10K type strain sequencing project: providing services to taxonomists for standard genome sequencing and annotation.</title>
        <authorList>
            <consortium name="The Broad Institute Genomics Platform"/>
            <consortium name="The Broad Institute Genome Sequencing Center for Infectious Disease"/>
            <person name="Wu L."/>
            <person name="Ma J."/>
        </authorList>
    </citation>
    <scope>NUCLEOTIDE SEQUENCE [LARGE SCALE GENOMIC DNA]</scope>
    <source>
        <strain evidence="2">KCTC 22437</strain>
    </source>
</reference>
<dbReference type="Proteomes" id="UP001597557">
    <property type="component" value="Unassembled WGS sequence"/>
</dbReference>
<dbReference type="RefSeq" id="WP_377180977.1">
    <property type="nucleotide sequence ID" value="NZ_JBHUPD010000001.1"/>
</dbReference>
<dbReference type="EMBL" id="JBHUPD010000001">
    <property type="protein sequence ID" value="MFD2870864.1"/>
    <property type="molecule type" value="Genomic_DNA"/>
</dbReference>
<gene>
    <name evidence="1" type="ORF">ACFS5N_00200</name>
</gene>
<keyword evidence="2" id="KW-1185">Reference proteome</keyword>
<protein>
    <submittedName>
        <fullName evidence="1">Uncharacterized protein</fullName>
    </submittedName>
</protein>
<evidence type="ECO:0000313" key="1">
    <source>
        <dbReference type="EMBL" id="MFD2870864.1"/>
    </source>
</evidence>
<comment type="caution">
    <text evidence="1">The sequence shown here is derived from an EMBL/GenBank/DDBJ whole genome shotgun (WGS) entry which is preliminary data.</text>
</comment>
<name>A0ABW5Y685_9SPHI</name>
<proteinExistence type="predicted"/>
<evidence type="ECO:0000313" key="2">
    <source>
        <dbReference type="Proteomes" id="UP001597557"/>
    </source>
</evidence>
<accession>A0ABW5Y685</accession>
<sequence length="233" mass="26534">MIERTVKTLSGKLSIKIPSQITELKLGQLMQMQALEQLSDLDAISILSGISVADLKNVVHFNEFDVFGEAILSLSNQIKYLYNSEAIPDKITLEIEGKKASVKVNRNLSVEPAGAFMASRDIITDEISKHIEQHGEDNWRETFNPSLKACCQVLAHYFYCRATGNGYDEYKAEEFAEIIKTLGVTEALPIARYFFMSFLGLLKPRTSFWQRLRQFWKKKPEYKLSKSLNISIP</sequence>